<dbReference type="Pfam" id="PF04082">
    <property type="entry name" value="Fungal_trans"/>
    <property type="match status" value="1"/>
</dbReference>
<dbReference type="InterPro" id="IPR036864">
    <property type="entry name" value="Zn2-C6_fun-type_DNA-bd_sf"/>
</dbReference>
<dbReference type="InterPro" id="IPR050815">
    <property type="entry name" value="TF_fung"/>
</dbReference>
<sequence>MLSHQGQSHQPQRRVRACQNCSRRKKKCSGTKPQCSLCAQTRAACVYPDIIKKPGPRKGYRRPFFPLIDNSTDPQPPQETQTQTSGSTLDNGEWEEDWSQNALGQMSWSQSSVSPDSFDPFASLDPTLEAAPALTTTTESVPWQRPWSDSPGEDSLLPPKALVVHLLDVFFDYVHPQIRLIHQPSFMARVETGSYESDGHARLMLLGMFSLAARYSDHPEVELFDRKLLRWASGGHGSQDDVCYKSRKRWERGQGFLSQAYRLLMNETSRLDKLKLQSRQMQRPSVTLVQAAIIVTFAQMGIGLSDRTYSLLTTTMRLAHDGGLHRVDYTDERMFLSGDGTSDACKSIWIKIEELRRAWWVLAYLENFICVTKDWPRMIDWGRCKTKLPCDDEDWFQGHRRPSHFLPATLYDLRTSLAVQPQLSVLAHCVRTMHLGAKMLEEAMNNNNAFESNNILTKVEECATYYKQNMPLESKTGDAVHVFAMAGKIRCFKYATPSDMFTICHDLSRQRRQGNDNGTSPQARAFSRALSASETVCSILRESSVDDVPRSCPYLAPALWVPTSIQLLVKLFTRADPDLAERASLSLQVLTMTLERFAEFSGLGQFVLDSFRQYEKRLTDLRWADGKPGDDDPWIMSRFLFFPDHINALSVQEAPSINYAEGLIDPALALYQEPGTEFSIGEDVIQGGMDNFDYMTKASDWIWPEGFTGF</sequence>
<name>A0A2K0TVM3_TRIHA</name>
<feature type="region of interest" description="Disordered" evidence="6">
    <location>
        <begin position="57"/>
        <end position="93"/>
    </location>
</feature>
<evidence type="ECO:0000256" key="2">
    <source>
        <dbReference type="ARBA" id="ARBA00022723"/>
    </source>
</evidence>
<dbReference type="InterPro" id="IPR007219">
    <property type="entry name" value="XnlR_reg_dom"/>
</dbReference>
<dbReference type="OrthoDB" id="4898046at2759"/>
<keyword evidence="3" id="KW-0805">Transcription regulation</keyword>
<feature type="domain" description="Zn(2)-C6 fungal-type" evidence="7">
    <location>
        <begin position="17"/>
        <end position="47"/>
    </location>
</feature>
<evidence type="ECO:0000256" key="6">
    <source>
        <dbReference type="SAM" id="MobiDB-lite"/>
    </source>
</evidence>
<dbReference type="CDD" id="cd00067">
    <property type="entry name" value="GAL4"/>
    <property type="match status" value="1"/>
</dbReference>
<reference evidence="8 9" key="1">
    <citation type="submission" date="2017-02" db="EMBL/GenBank/DDBJ databases">
        <title>Genomes of Trichoderma spp. with biocontrol activity.</title>
        <authorList>
            <person name="Gardiner D."/>
            <person name="Kazan K."/>
            <person name="Vos C."/>
            <person name="Harvey P."/>
        </authorList>
    </citation>
    <scope>NUCLEOTIDE SEQUENCE [LARGE SCALE GENOMIC DNA]</scope>
    <source>
        <strain evidence="8 9">Tr1</strain>
    </source>
</reference>
<dbReference type="Gene3D" id="4.10.240.10">
    <property type="entry name" value="Zn(2)-C6 fungal-type DNA-binding domain"/>
    <property type="match status" value="1"/>
</dbReference>
<dbReference type="InterPro" id="IPR001138">
    <property type="entry name" value="Zn2Cys6_DnaBD"/>
</dbReference>
<dbReference type="SMART" id="SM00066">
    <property type="entry name" value="GAL4"/>
    <property type="match status" value="1"/>
</dbReference>
<dbReference type="GO" id="GO:0003677">
    <property type="term" value="F:DNA binding"/>
    <property type="evidence" value="ECO:0007669"/>
    <property type="project" value="InterPro"/>
</dbReference>
<dbReference type="GO" id="GO:0000981">
    <property type="term" value="F:DNA-binding transcription factor activity, RNA polymerase II-specific"/>
    <property type="evidence" value="ECO:0007669"/>
    <property type="project" value="InterPro"/>
</dbReference>
<dbReference type="PROSITE" id="PS00463">
    <property type="entry name" value="ZN2_CY6_FUNGAL_1"/>
    <property type="match status" value="1"/>
</dbReference>
<gene>
    <name evidence="8" type="ORF">THARTR1_09894</name>
</gene>
<evidence type="ECO:0000313" key="9">
    <source>
        <dbReference type="Proteomes" id="UP000236290"/>
    </source>
</evidence>
<dbReference type="EMBL" id="MTYI01000187">
    <property type="protein sequence ID" value="PNP49572.1"/>
    <property type="molecule type" value="Genomic_DNA"/>
</dbReference>
<evidence type="ECO:0000256" key="5">
    <source>
        <dbReference type="ARBA" id="ARBA00023242"/>
    </source>
</evidence>
<evidence type="ECO:0000256" key="3">
    <source>
        <dbReference type="ARBA" id="ARBA00023015"/>
    </source>
</evidence>
<accession>A0A2K0TVM3</accession>
<feature type="compositionally biased region" description="Low complexity" evidence="6">
    <location>
        <begin position="78"/>
        <end position="88"/>
    </location>
</feature>
<dbReference type="SMART" id="SM00906">
    <property type="entry name" value="Fungal_trans"/>
    <property type="match status" value="1"/>
</dbReference>
<keyword evidence="2" id="KW-0479">Metal-binding</keyword>
<dbReference type="SUPFAM" id="SSF57701">
    <property type="entry name" value="Zn2/Cys6 DNA-binding domain"/>
    <property type="match status" value="1"/>
</dbReference>
<comment type="subcellular location">
    <subcellularLocation>
        <location evidence="1">Nucleus</location>
    </subcellularLocation>
</comment>
<keyword evidence="4" id="KW-0804">Transcription</keyword>
<dbReference type="Pfam" id="PF00172">
    <property type="entry name" value="Zn_clus"/>
    <property type="match status" value="1"/>
</dbReference>
<dbReference type="PANTHER" id="PTHR47338">
    <property type="entry name" value="ZN(II)2CYS6 TRANSCRIPTION FACTOR (EUROFUNG)-RELATED"/>
    <property type="match status" value="1"/>
</dbReference>
<dbReference type="PROSITE" id="PS50048">
    <property type="entry name" value="ZN2_CY6_FUNGAL_2"/>
    <property type="match status" value="1"/>
</dbReference>
<dbReference type="GO" id="GO:0005634">
    <property type="term" value="C:nucleus"/>
    <property type="evidence" value="ECO:0007669"/>
    <property type="project" value="UniProtKB-SubCell"/>
</dbReference>
<dbReference type="CDD" id="cd12148">
    <property type="entry name" value="fungal_TF_MHR"/>
    <property type="match status" value="1"/>
</dbReference>
<feature type="region of interest" description="Disordered" evidence="6">
    <location>
        <begin position="134"/>
        <end position="154"/>
    </location>
</feature>
<evidence type="ECO:0000259" key="7">
    <source>
        <dbReference type="PROSITE" id="PS50048"/>
    </source>
</evidence>
<dbReference type="PANTHER" id="PTHR47338:SF5">
    <property type="entry name" value="ZN(II)2CYS6 TRANSCRIPTION FACTOR (EUROFUNG)"/>
    <property type="match status" value="1"/>
</dbReference>
<protein>
    <recommendedName>
        <fullName evidence="7">Zn(2)-C6 fungal-type domain-containing protein</fullName>
    </recommendedName>
</protein>
<dbReference type="Proteomes" id="UP000236290">
    <property type="component" value="Unassembled WGS sequence"/>
</dbReference>
<comment type="caution">
    <text evidence="8">The sequence shown here is derived from an EMBL/GenBank/DDBJ whole genome shotgun (WGS) entry which is preliminary data.</text>
</comment>
<evidence type="ECO:0000256" key="4">
    <source>
        <dbReference type="ARBA" id="ARBA00023163"/>
    </source>
</evidence>
<evidence type="ECO:0000313" key="8">
    <source>
        <dbReference type="EMBL" id="PNP49572.1"/>
    </source>
</evidence>
<dbReference type="GO" id="GO:0008270">
    <property type="term" value="F:zinc ion binding"/>
    <property type="evidence" value="ECO:0007669"/>
    <property type="project" value="InterPro"/>
</dbReference>
<evidence type="ECO:0000256" key="1">
    <source>
        <dbReference type="ARBA" id="ARBA00004123"/>
    </source>
</evidence>
<proteinExistence type="predicted"/>
<organism evidence="8 9">
    <name type="scientific">Trichoderma harzianum</name>
    <name type="common">Hypocrea lixii</name>
    <dbReference type="NCBI Taxonomy" id="5544"/>
    <lineage>
        <taxon>Eukaryota</taxon>
        <taxon>Fungi</taxon>
        <taxon>Dikarya</taxon>
        <taxon>Ascomycota</taxon>
        <taxon>Pezizomycotina</taxon>
        <taxon>Sordariomycetes</taxon>
        <taxon>Hypocreomycetidae</taxon>
        <taxon>Hypocreales</taxon>
        <taxon>Hypocreaceae</taxon>
        <taxon>Trichoderma</taxon>
    </lineage>
</organism>
<dbReference type="AlphaFoldDB" id="A0A2K0TVM3"/>
<dbReference type="GO" id="GO:0006351">
    <property type="term" value="P:DNA-templated transcription"/>
    <property type="evidence" value="ECO:0007669"/>
    <property type="project" value="InterPro"/>
</dbReference>
<keyword evidence="5" id="KW-0539">Nucleus</keyword>